<accession>A0ACC1HP01</accession>
<gene>
    <name evidence="1" type="ORF">EV182_000819</name>
</gene>
<comment type="caution">
    <text evidence="1">The sequence shown here is derived from an EMBL/GenBank/DDBJ whole genome shotgun (WGS) entry which is preliminary data.</text>
</comment>
<dbReference type="EMBL" id="JAMZIH010005211">
    <property type="protein sequence ID" value="KAJ1675669.1"/>
    <property type="molecule type" value="Genomic_DNA"/>
</dbReference>
<evidence type="ECO:0000313" key="2">
    <source>
        <dbReference type="Proteomes" id="UP001145114"/>
    </source>
</evidence>
<sequence>MYLSSLTTHHSSNPADASPFTPEKLNVVLEPDNRTNRAKLKQFICNNIDLFAPQYDILLEKERELAFRRLKAIGENGFISVFDFERNPLNIFAVHEIVGMMDGGTATKLTVNYNLFGGTVLKLGTERHRHLIPRVDTLDSTGCFALTELGYGNNAIEMETTATWDQESNEFIINSPSTKSQKYWITNGAVHAKWAVVFAQLLINGTNEGIHAFLVRIRNEDMSVCRGVMIKDMGPKQGLDGVDNACLSFRNIRVDRTALLNRYSDVDKSGKFSSMIEGRRNRFIKVADQLLSGRLCIASMLMSSTKVSLTIALHYASTRMAVGPKGMSDMPILNFQGITAEGDNAVLMQKVAKELLTDIKSGVFKMPTYYSSPAAAASDGSICLDSWDFRDSQTLLDFALFLLHSRVQKLGNILAKKTKQGKTIYQIWMFEESDLIQATSRSFGEFVCMQQFYAQLNDMNGEFRRVMETVYQVFGLSLLEDNLAYLLEDGHIKPQVAKQIGNHSRQLIAEVAKYSLKVVEGFGVPDAMLTAPIAGDWERYNEYDNLGEVSRAFVPNSKL</sequence>
<name>A0ACC1HP01_9FUNG</name>
<evidence type="ECO:0000313" key="1">
    <source>
        <dbReference type="EMBL" id="KAJ1675669.1"/>
    </source>
</evidence>
<protein>
    <submittedName>
        <fullName evidence="1">Uncharacterized protein</fullName>
    </submittedName>
</protein>
<organism evidence="1 2">
    <name type="scientific">Spiromyces aspiralis</name>
    <dbReference type="NCBI Taxonomy" id="68401"/>
    <lineage>
        <taxon>Eukaryota</taxon>
        <taxon>Fungi</taxon>
        <taxon>Fungi incertae sedis</taxon>
        <taxon>Zoopagomycota</taxon>
        <taxon>Kickxellomycotina</taxon>
        <taxon>Kickxellomycetes</taxon>
        <taxon>Kickxellales</taxon>
        <taxon>Kickxellaceae</taxon>
        <taxon>Spiromyces</taxon>
    </lineage>
</organism>
<proteinExistence type="predicted"/>
<reference evidence="1" key="1">
    <citation type="submission" date="2022-06" db="EMBL/GenBank/DDBJ databases">
        <title>Phylogenomic reconstructions and comparative analyses of Kickxellomycotina fungi.</title>
        <authorList>
            <person name="Reynolds N.K."/>
            <person name="Stajich J.E."/>
            <person name="Barry K."/>
            <person name="Grigoriev I.V."/>
            <person name="Crous P."/>
            <person name="Smith M.E."/>
        </authorList>
    </citation>
    <scope>NUCLEOTIDE SEQUENCE</scope>
    <source>
        <strain evidence="1">RSA 2271</strain>
    </source>
</reference>
<dbReference type="Proteomes" id="UP001145114">
    <property type="component" value="Unassembled WGS sequence"/>
</dbReference>
<keyword evidence="2" id="KW-1185">Reference proteome</keyword>